<dbReference type="EMBL" id="JQDR03012168">
    <property type="protein sequence ID" value="KAA0191635.1"/>
    <property type="molecule type" value="Genomic_DNA"/>
</dbReference>
<reference evidence="9" key="1">
    <citation type="submission" date="2014-08" db="EMBL/GenBank/DDBJ databases">
        <authorList>
            <person name="Murali S."/>
            <person name="Richards S."/>
            <person name="Bandaranaike D."/>
            <person name="Bellair M."/>
            <person name="Blankenburg K."/>
            <person name="Chao H."/>
            <person name="Dinh H."/>
            <person name="Doddapaneni H."/>
            <person name="Dugan-Rocha S."/>
            <person name="Elkadiri S."/>
            <person name="Gnanaolivu R."/>
            <person name="Hughes D."/>
            <person name="Lee S."/>
            <person name="Li M."/>
            <person name="Ming W."/>
            <person name="Munidasa M."/>
            <person name="Muniz J."/>
            <person name="Nguyen L."/>
            <person name="Osuji N."/>
            <person name="Pu L.-L."/>
            <person name="Puazo M."/>
            <person name="Skinner E."/>
            <person name="Qu C."/>
            <person name="Quiroz J."/>
            <person name="Raj R."/>
            <person name="Weissenberger G."/>
            <person name="Xin Y."/>
            <person name="Zou X."/>
            <person name="Han Y."/>
            <person name="Worley K."/>
            <person name="Muzny D."/>
            <person name="Gibbs R."/>
        </authorList>
    </citation>
    <scope>NUCLEOTIDE SEQUENCE</scope>
    <source>
        <strain evidence="9">HAZT.00-mixed</strain>
        <tissue evidence="9">Whole organism</tissue>
    </source>
</reference>
<dbReference type="Pfam" id="PF00271">
    <property type="entry name" value="Helicase_C"/>
    <property type="match status" value="1"/>
</dbReference>
<accession>A0A6A0GX13</accession>
<reference evidence="9" key="3">
    <citation type="submission" date="2019-06" db="EMBL/GenBank/DDBJ databases">
        <authorList>
            <person name="Poynton C."/>
            <person name="Hasenbein S."/>
            <person name="Benoit J.B."/>
            <person name="Sepulveda M.S."/>
            <person name="Poelchau M.F."/>
            <person name="Murali S.C."/>
            <person name="Chen S."/>
            <person name="Glastad K.M."/>
            <person name="Werren J.H."/>
            <person name="Vineis J.H."/>
            <person name="Bowen J.L."/>
            <person name="Friedrich M."/>
            <person name="Jones J."/>
            <person name="Robertson H.M."/>
            <person name="Feyereisen R."/>
            <person name="Mechler-Hickson A."/>
            <person name="Mathers N."/>
            <person name="Lee C.E."/>
            <person name="Colbourne J.K."/>
            <person name="Biales A."/>
            <person name="Johnston J.S."/>
            <person name="Wellborn G.A."/>
            <person name="Rosendale A.J."/>
            <person name="Cridge A.G."/>
            <person name="Munoz-Torres M.C."/>
            <person name="Bain P.A."/>
            <person name="Manny A.R."/>
            <person name="Major K.M."/>
            <person name="Lambert F.N."/>
            <person name="Vulpe C.D."/>
            <person name="Tuck P."/>
            <person name="Blalock B.J."/>
            <person name="Lin Y.-Y."/>
            <person name="Smith M.E."/>
            <person name="Ochoa-Acuna H."/>
            <person name="Chen M.-J.M."/>
            <person name="Childers C.P."/>
            <person name="Qu J."/>
            <person name="Dugan S."/>
            <person name="Lee S.L."/>
            <person name="Chao H."/>
            <person name="Dinh H."/>
            <person name="Han Y."/>
            <person name="Doddapaneni H."/>
            <person name="Worley K.C."/>
            <person name="Muzny D.M."/>
            <person name="Gibbs R.A."/>
            <person name="Richards S."/>
        </authorList>
    </citation>
    <scope>NUCLEOTIDE SEQUENCE</scope>
    <source>
        <strain evidence="9">HAZT.00-mixed</strain>
        <tissue evidence="9">Whole organism</tissue>
    </source>
</reference>
<dbReference type="PROSITE" id="PS00039">
    <property type="entry name" value="DEAD_ATP_HELICASE"/>
    <property type="match status" value="1"/>
</dbReference>
<dbReference type="InterPro" id="IPR000629">
    <property type="entry name" value="RNA-helicase_DEAD-box_CS"/>
</dbReference>
<dbReference type="SMART" id="SM00490">
    <property type="entry name" value="HELICc"/>
    <property type="match status" value="1"/>
</dbReference>
<keyword evidence="1 6" id="KW-0547">Nucleotide-binding</keyword>
<keyword evidence="5 6" id="KW-0694">RNA-binding</keyword>
<protein>
    <recommendedName>
        <fullName evidence="6">ATP-dependent RNA helicase</fullName>
        <ecNumber evidence="6">3.6.4.13</ecNumber>
    </recommendedName>
</protein>
<name>A0A6A0GX13_HYAAZ</name>
<evidence type="ECO:0000256" key="2">
    <source>
        <dbReference type="ARBA" id="ARBA00022801"/>
    </source>
</evidence>
<dbReference type="GO" id="GO:0016787">
    <property type="term" value="F:hydrolase activity"/>
    <property type="evidence" value="ECO:0007669"/>
    <property type="project" value="UniProtKB-KW"/>
</dbReference>
<comment type="function">
    <text evidence="6">RNA helicase.</text>
</comment>
<dbReference type="Pfam" id="PF00270">
    <property type="entry name" value="DEAD"/>
    <property type="match status" value="1"/>
</dbReference>
<dbReference type="InterPro" id="IPR014001">
    <property type="entry name" value="Helicase_ATP-bd"/>
</dbReference>
<keyword evidence="4 6" id="KW-0067">ATP-binding</keyword>
<dbReference type="Proteomes" id="UP000711488">
    <property type="component" value="Unassembled WGS sequence"/>
</dbReference>
<dbReference type="InterPro" id="IPR011545">
    <property type="entry name" value="DEAD/DEAH_box_helicase_dom"/>
</dbReference>
<evidence type="ECO:0000259" key="7">
    <source>
        <dbReference type="PROSITE" id="PS51192"/>
    </source>
</evidence>
<comment type="similarity">
    <text evidence="6">Belongs to the DEAD box helicase family.</text>
</comment>
<dbReference type="Gene3D" id="3.40.50.300">
    <property type="entry name" value="P-loop containing nucleotide triphosphate hydrolases"/>
    <property type="match status" value="2"/>
</dbReference>
<dbReference type="PROSITE" id="PS51192">
    <property type="entry name" value="HELICASE_ATP_BIND_1"/>
    <property type="match status" value="1"/>
</dbReference>
<evidence type="ECO:0000256" key="3">
    <source>
        <dbReference type="ARBA" id="ARBA00022806"/>
    </source>
</evidence>
<dbReference type="PROSITE" id="PS51194">
    <property type="entry name" value="HELICASE_CTER"/>
    <property type="match status" value="1"/>
</dbReference>
<evidence type="ECO:0000259" key="8">
    <source>
        <dbReference type="PROSITE" id="PS51194"/>
    </source>
</evidence>
<dbReference type="OrthoDB" id="3370at2759"/>
<keyword evidence="3 6" id="KW-0347">Helicase</keyword>
<reference evidence="9" key="2">
    <citation type="journal article" date="2018" name="Environ. Sci. Technol.">
        <title>The Toxicogenome of Hyalella azteca: A Model for Sediment Ecotoxicology and Evolutionary Toxicology.</title>
        <authorList>
            <person name="Poynton H.C."/>
            <person name="Hasenbein S."/>
            <person name="Benoit J.B."/>
            <person name="Sepulveda M.S."/>
            <person name="Poelchau M.F."/>
            <person name="Hughes D.S.T."/>
            <person name="Murali S.C."/>
            <person name="Chen S."/>
            <person name="Glastad K.M."/>
            <person name="Goodisman M.A.D."/>
            <person name="Werren J.H."/>
            <person name="Vineis J.H."/>
            <person name="Bowen J.L."/>
            <person name="Friedrich M."/>
            <person name="Jones J."/>
            <person name="Robertson H.M."/>
            <person name="Feyereisen R."/>
            <person name="Mechler-Hickson A."/>
            <person name="Mathers N."/>
            <person name="Lee C.E."/>
            <person name="Colbourne J.K."/>
            <person name="Biales A."/>
            <person name="Johnston J.S."/>
            <person name="Wellborn G.A."/>
            <person name="Rosendale A.J."/>
            <person name="Cridge A.G."/>
            <person name="Munoz-Torres M.C."/>
            <person name="Bain P.A."/>
            <person name="Manny A.R."/>
            <person name="Major K.M."/>
            <person name="Lambert F.N."/>
            <person name="Vulpe C.D."/>
            <person name="Tuck P."/>
            <person name="Blalock B.J."/>
            <person name="Lin Y.Y."/>
            <person name="Smith M.E."/>
            <person name="Ochoa-Acuna H."/>
            <person name="Chen M.M."/>
            <person name="Childers C.P."/>
            <person name="Qu J."/>
            <person name="Dugan S."/>
            <person name="Lee S.L."/>
            <person name="Chao H."/>
            <person name="Dinh H."/>
            <person name="Han Y."/>
            <person name="Doddapaneni H."/>
            <person name="Worley K.C."/>
            <person name="Muzny D.M."/>
            <person name="Gibbs R.A."/>
            <person name="Richards S."/>
        </authorList>
    </citation>
    <scope>NUCLEOTIDE SEQUENCE</scope>
    <source>
        <strain evidence="9">HAZT.00-mixed</strain>
        <tissue evidence="9">Whole organism</tissue>
    </source>
</reference>
<dbReference type="EC" id="3.6.4.13" evidence="6"/>
<feature type="domain" description="Helicase C-terminal" evidence="8">
    <location>
        <begin position="152"/>
        <end position="282"/>
    </location>
</feature>
<keyword evidence="2 6" id="KW-0378">Hydrolase</keyword>
<evidence type="ECO:0000256" key="6">
    <source>
        <dbReference type="RuleBase" id="RU365068"/>
    </source>
</evidence>
<gene>
    <name evidence="9" type="ORF">HAZT_HAZT006818</name>
</gene>
<comment type="domain">
    <text evidence="6">The Q motif is unique to and characteristic of the DEAD box family of RNA helicases and controls ATP binding and hydrolysis.</text>
</comment>
<comment type="catalytic activity">
    <reaction evidence="6">
        <text>ATP + H2O = ADP + phosphate + H(+)</text>
        <dbReference type="Rhea" id="RHEA:13065"/>
        <dbReference type="ChEBI" id="CHEBI:15377"/>
        <dbReference type="ChEBI" id="CHEBI:15378"/>
        <dbReference type="ChEBI" id="CHEBI:30616"/>
        <dbReference type="ChEBI" id="CHEBI:43474"/>
        <dbReference type="ChEBI" id="CHEBI:456216"/>
        <dbReference type="EC" id="3.6.4.13"/>
    </reaction>
</comment>
<organism evidence="9">
    <name type="scientific">Hyalella azteca</name>
    <name type="common">Amphipod</name>
    <dbReference type="NCBI Taxonomy" id="294128"/>
    <lineage>
        <taxon>Eukaryota</taxon>
        <taxon>Metazoa</taxon>
        <taxon>Ecdysozoa</taxon>
        <taxon>Arthropoda</taxon>
        <taxon>Crustacea</taxon>
        <taxon>Multicrustacea</taxon>
        <taxon>Malacostraca</taxon>
        <taxon>Eumalacostraca</taxon>
        <taxon>Peracarida</taxon>
        <taxon>Amphipoda</taxon>
        <taxon>Senticaudata</taxon>
        <taxon>Talitrida</taxon>
        <taxon>Talitroidea</taxon>
        <taxon>Hyalellidae</taxon>
        <taxon>Hyalella</taxon>
    </lineage>
</organism>
<dbReference type="GO" id="GO:0003724">
    <property type="term" value="F:RNA helicase activity"/>
    <property type="evidence" value="ECO:0007669"/>
    <property type="project" value="UniProtKB-EC"/>
</dbReference>
<proteinExistence type="inferred from homology"/>
<evidence type="ECO:0000256" key="4">
    <source>
        <dbReference type="ARBA" id="ARBA00022840"/>
    </source>
</evidence>
<dbReference type="SUPFAM" id="SSF52540">
    <property type="entry name" value="P-loop containing nucleoside triphosphate hydrolases"/>
    <property type="match status" value="1"/>
</dbReference>
<dbReference type="GO" id="GO:0003723">
    <property type="term" value="F:RNA binding"/>
    <property type="evidence" value="ECO:0007669"/>
    <property type="project" value="UniProtKB-UniRule"/>
</dbReference>
<dbReference type="GO" id="GO:0005524">
    <property type="term" value="F:ATP binding"/>
    <property type="evidence" value="ECO:0007669"/>
    <property type="project" value="UniProtKB-UniRule"/>
</dbReference>
<dbReference type="PANTHER" id="PTHR24031">
    <property type="entry name" value="RNA HELICASE"/>
    <property type="match status" value="1"/>
</dbReference>
<dbReference type="InterPro" id="IPR001650">
    <property type="entry name" value="Helicase_C-like"/>
</dbReference>
<dbReference type="InterPro" id="IPR027417">
    <property type="entry name" value="P-loop_NTPase"/>
</dbReference>
<evidence type="ECO:0000313" key="9">
    <source>
        <dbReference type="EMBL" id="KAA0191635.1"/>
    </source>
</evidence>
<comment type="caution">
    <text evidence="9">The sequence shown here is derived from an EMBL/GenBank/DDBJ whole genome shotgun (WGS) entry which is preliminary data.</text>
</comment>
<evidence type="ECO:0000256" key="1">
    <source>
        <dbReference type="ARBA" id="ARBA00022741"/>
    </source>
</evidence>
<feature type="domain" description="Helicase ATP-binding" evidence="7">
    <location>
        <begin position="76"/>
        <end position="176"/>
    </location>
</feature>
<dbReference type="AlphaFoldDB" id="A0A6A0GX13"/>
<evidence type="ECO:0000256" key="5">
    <source>
        <dbReference type="ARBA" id="ARBA00022884"/>
    </source>
</evidence>
<sequence length="282" mass="31280">MNGQGGVSVKVFRDYSDCMGLKVGTAIGLESLRQEQSELVRRLEPWEQNMVKSGHYGVLGPPKPGSDPVTHCVLVDIIVATPDRLKDHVAHTPSFDLSHLRFVVFDEADRLMSGDGGHWLNSIVNTIETQQQPNQKRFSTIFSPPEPKAMKLLFSATLSCNAETLQTGIGESKQTEIIQLVQNLQQQQLLHTQCRAPSLNSTLSVSWTYVPYCYITSSSRIIGNVLVSTDSLSRGMDFSEVSVVVNYDRTEKYTTYLHRIGRTARAGKPGLALSLIRLVQVC</sequence>